<sequence>FCVCMVFHDYVVIVLLLFALDNTGFTMGSIGAASTEFCFDVFKELKVQHVNENIFYSPLSIISALSMVYLGARENTRAQIDKVVHFDKITALGDAVESQCSTSASVHISLKDVFAQITKPSDNYSLGFASRLFTQETYPILPEYLQCLKELYNGGLETVSFQTAADQAREFINSWVESQTNGMIKNILQPSSVDPQTEMVLVNAIYFKGMWEKAFKDEDTQAMPFRVTEQESKLVQMMYQIGLFKVAVIASEKIKILELPYTSGELSMLVLLPDDVSGLEQLEIAITFEKLTEWTSSNIMEERKLKVYLPRMKIEEKYNLTSVLKALGITDLFSSSANLSGISSAESLKMSEAVHEAFVEAYEAGSEVVGSSEAEIEVTSVSEEFRADHPFLFLIKHNPTNSILFFGRCFSP</sequence>
<dbReference type="GO" id="GO:0004867">
    <property type="term" value="F:serine-type endopeptidase inhibitor activity"/>
    <property type="evidence" value="ECO:0007669"/>
    <property type="project" value="InterPro"/>
</dbReference>
<dbReference type="AlphaFoldDB" id="A0A7K6WWU5"/>
<dbReference type="GO" id="GO:0005615">
    <property type="term" value="C:extracellular space"/>
    <property type="evidence" value="ECO:0007669"/>
    <property type="project" value="InterPro"/>
</dbReference>
<name>A0A7K6WWU5_STECA</name>
<dbReference type="PANTHER" id="PTHR11461">
    <property type="entry name" value="SERINE PROTEASE INHIBITOR, SERPIN"/>
    <property type="match status" value="1"/>
</dbReference>
<gene>
    <name evidence="5" type="primary">Serpinb14</name>
    <name evidence="5" type="ORF">STECAR_R12032</name>
</gene>
<feature type="transmembrane region" description="Helical" evidence="2">
    <location>
        <begin position="54"/>
        <end position="72"/>
    </location>
</feature>
<evidence type="ECO:0000313" key="6">
    <source>
        <dbReference type="Proteomes" id="UP000516988"/>
    </source>
</evidence>
<dbReference type="SUPFAM" id="SSF56574">
    <property type="entry name" value="Serpins"/>
    <property type="match status" value="1"/>
</dbReference>
<protein>
    <submittedName>
        <fullName evidence="5">OVAL protein</fullName>
    </submittedName>
</protein>
<comment type="similarity">
    <text evidence="1">Belongs to the serpin family. Ov-serpin subfamily.</text>
</comment>
<dbReference type="Gene3D" id="3.30.497.10">
    <property type="entry name" value="Antithrombin, subunit I, domain 2"/>
    <property type="match status" value="1"/>
</dbReference>
<evidence type="ECO:0000259" key="4">
    <source>
        <dbReference type="SMART" id="SM00093"/>
    </source>
</evidence>
<feature type="non-terminal residue" evidence="5">
    <location>
        <position position="1"/>
    </location>
</feature>
<dbReference type="FunFam" id="2.30.39.10:FF:000001">
    <property type="entry name" value="Serpin family B member 2"/>
    <property type="match status" value="1"/>
</dbReference>
<evidence type="ECO:0000313" key="5">
    <source>
        <dbReference type="EMBL" id="NWX51883.1"/>
    </source>
</evidence>
<dbReference type="PROSITE" id="PS00284">
    <property type="entry name" value="SERPIN"/>
    <property type="match status" value="1"/>
</dbReference>
<dbReference type="SMART" id="SM00093">
    <property type="entry name" value="SERPIN"/>
    <property type="match status" value="1"/>
</dbReference>
<dbReference type="InterPro" id="IPR000215">
    <property type="entry name" value="Serpin_fam"/>
</dbReference>
<accession>A0A7K6WWU5</accession>
<feature type="chain" id="PRO_5029876664" evidence="3">
    <location>
        <begin position="25"/>
        <end position="412"/>
    </location>
</feature>
<evidence type="ECO:0000256" key="1">
    <source>
        <dbReference type="ARBA" id="ARBA00006426"/>
    </source>
</evidence>
<dbReference type="EMBL" id="VZSC01018406">
    <property type="protein sequence ID" value="NWX51883.1"/>
    <property type="molecule type" value="Genomic_DNA"/>
</dbReference>
<evidence type="ECO:0000256" key="3">
    <source>
        <dbReference type="SAM" id="SignalP"/>
    </source>
</evidence>
<dbReference type="InterPro" id="IPR042185">
    <property type="entry name" value="Serpin_sf_2"/>
</dbReference>
<dbReference type="InterPro" id="IPR023796">
    <property type="entry name" value="Serpin_dom"/>
</dbReference>
<reference evidence="5 6" key="1">
    <citation type="submission" date="2019-09" db="EMBL/GenBank/DDBJ databases">
        <title>Bird 10,000 Genomes (B10K) Project - Family phase.</title>
        <authorList>
            <person name="Zhang G."/>
        </authorList>
    </citation>
    <scope>NUCLEOTIDE SEQUENCE [LARGE SCALE GENOMIC DNA]</scope>
    <source>
        <strain evidence="5">OUT-0004</strain>
    </source>
</reference>
<dbReference type="PANTHER" id="PTHR11461:SF186">
    <property type="entry name" value="SERPIN B4"/>
    <property type="match status" value="1"/>
</dbReference>
<organism evidence="5 6">
    <name type="scientific">Steatornis caripensis</name>
    <name type="common">Oilbird</name>
    <dbReference type="NCBI Taxonomy" id="48435"/>
    <lineage>
        <taxon>Eukaryota</taxon>
        <taxon>Metazoa</taxon>
        <taxon>Chordata</taxon>
        <taxon>Craniata</taxon>
        <taxon>Vertebrata</taxon>
        <taxon>Euteleostomi</taxon>
        <taxon>Archelosauria</taxon>
        <taxon>Archosauria</taxon>
        <taxon>Dinosauria</taxon>
        <taxon>Saurischia</taxon>
        <taxon>Theropoda</taxon>
        <taxon>Coelurosauria</taxon>
        <taxon>Aves</taxon>
        <taxon>Neognathae</taxon>
        <taxon>Neoaves</taxon>
        <taxon>Strisores</taxon>
        <taxon>Caprimulgiformes</taxon>
        <taxon>Steatornithidae</taxon>
        <taxon>Steatornis</taxon>
    </lineage>
</organism>
<comment type="caution">
    <text evidence="5">The sequence shown here is derived from an EMBL/GenBank/DDBJ whole genome shotgun (WGS) entry which is preliminary data.</text>
</comment>
<dbReference type="OrthoDB" id="671595at2759"/>
<keyword evidence="2" id="KW-0812">Transmembrane</keyword>
<feature type="domain" description="Serpin" evidence="4">
    <location>
        <begin position="39"/>
        <end position="412"/>
    </location>
</feature>
<dbReference type="InterPro" id="IPR042178">
    <property type="entry name" value="Serpin_sf_1"/>
</dbReference>
<proteinExistence type="inferred from homology"/>
<dbReference type="InterPro" id="IPR023795">
    <property type="entry name" value="Serpin_CS"/>
</dbReference>
<dbReference type="Proteomes" id="UP000516988">
    <property type="component" value="Unassembled WGS sequence"/>
</dbReference>
<keyword evidence="3" id="KW-0732">Signal</keyword>
<keyword evidence="2" id="KW-1133">Transmembrane helix</keyword>
<keyword evidence="2" id="KW-0472">Membrane</keyword>
<dbReference type="Gene3D" id="2.30.39.10">
    <property type="entry name" value="Alpha-1-antitrypsin, domain 1"/>
    <property type="match status" value="1"/>
</dbReference>
<feature type="signal peptide" evidence="3">
    <location>
        <begin position="1"/>
        <end position="24"/>
    </location>
</feature>
<dbReference type="Pfam" id="PF00079">
    <property type="entry name" value="Serpin"/>
    <property type="match status" value="1"/>
</dbReference>
<feature type="non-terminal residue" evidence="5">
    <location>
        <position position="412"/>
    </location>
</feature>
<dbReference type="InterPro" id="IPR036186">
    <property type="entry name" value="Serpin_sf"/>
</dbReference>
<evidence type="ECO:0000256" key="2">
    <source>
        <dbReference type="SAM" id="Phobius"/>
    </source>
</evidence>
<keyword evidence="6" id="KW-1185">Reference proteome</keyword>